<feature type="region of interest" description="Disordered" evidence="1">
    <location>
        <begin position="269"/>
        <end position="304"/>
    </location>
</feature>
<feature type="region of interest" description="Disordered" evidence="1">
    <location>
        <begin position="79"/>
        <end position="145"/>
    </location>
</feature>
<feature type="compositionally biased region" description="Polar residues" evidence="1">
    <location>
        <begin position="136"/>
        <end position="145"/>
    </location>
</feature>
<keyword evidence="2" id="KW-0472">Membrane</keyword>
<feature type="compositionally biased region" description="Basic and acidic residues" evidence="1">
    <location>
        <begin position="280"/>
        <end position="304"/>
    </location>
</feature>
<evidence type="ECO:0000256" key="1">
    <source>
        <dbReference type="SAM" id="MobiDB-lite"/>
    </source>
</evidence>
<protein>
    <submittedName>
        <fullName evidence="3">Uncharacterized protein</fullName>
    </submittedName>
</protein>
<evidence type="ECO:0000313" key="3">
    <source>
        <dbReference type="EMBL" id="MFN2102808.1"/>
    </source>
</evidence>
<proteinExistence type="predicted"/>
<accession>A0ABW9KDP3</accession>
<evidence type="ECO:0000256" key="2">
    <source>
        <dbReference type="SAM" id="Phobius"/>
    </source>
</evidence>
<sequence>MVIIGLFLIMLAGLITGYPIVLIKKGEQGRVTDMFMEKKLYFIITSAVLALLGIALIVVFFVKAPNDKDKEIERIKQEQKLEKDGKSNQTDEELENQDKTKISDRLKKRDVEEDDSLETTEMTKQEKEKADMISNADENSLADSISSDPSKKFFVVETKLMPYENYKEIQSFTEKEPKRQMSYGKGIWKGTLSYFVKEISPAGDSQIKIYPANYVSVKSDLTKDMEASIIKYYEVVQTGIKDNEPILMKKLRKLQLNVPNDTKIIDMDLDNGQIQNTNTKDTKQKEEKVKSGDNKIENKENAKK</sequence>
<gene>
    <name evidence="3" type="ORF">ABDJ34_07835</name>
</gene>
<keyword evidence="2" id="KW-0812">Transmembrane</keyword>
<keyword evidence="4" id="KW-1185">Reference proteome</keyword>
<evidence type="ECO:0000313" key="4">
    <source>
        <dbReference type="Proteomes" id="UP001634413"/>
    </source>
</evidence>
<feature type="compositionally biased region" description="Basic and acidic residues" evidence="1">
    <location>
        <begin position="96"/>
        <end position="111"/>
    </location>
</feature>
<reference evidence="3 4" key="1">
    <citation type="journal article" date="2024" name="Anaerobe">
        <title>The identification of Finegoldia dalianensis sp. nov., isolated from the pus of a patient with skin abscess and genomic analysis of the strains belonging to Finegoldia genus.</title>
        <authorList>
            <person name="Li Y."/>
            <person name="Wang Y."/>
            <person name="Xiao D."/>
            <person name="Wang J."/>
            <person name="Jin D."/>
        </authorList>
    </citation>
    <scope>NUCLEOTIDE SEQUENCE [LARGE SCALE GENOMIC DNA]</scope>
    <source>
        <strain evidence="3 4">LY240594</strain>
    </source>
</reference>
<comment type="caution">
    <text evidence="3">The sequence shown here is derived from an EMBL/GenBank/DDBJ whole genome shotgun (WGS) entry which is preliminary data.</text>
</comment>
<name>A0ABW9KDP3_9FIRM</name>
<keyword evidence="2" id="KW-1133">Transmembrane helix</keyword>
<dbReference type="RefSeq" id="WP_412701955.1">
    <property type="nucleotide sequence ID" value="NZ_JBDLBQ010000007.1"/>
</dbReference>
<feature type="transmembrane region" description="Helical" evidence="2">
    <location>
        <begin position="41"/>
        <end position="62"/>
    </location>
</feature>
<dbReference type="EMBL" id="JBDLBQ010000007">
    <property type="protein sequence ID" value="MFN2102808.1"/>
    <property type="molecule type" value="Genomic_DNA"/>
</dbReference>
<dbReference type="Proteomes" id="UP001634413">
    <property type="component" value="Unassembled WGS sequence"/>
</dbReference>
<feature type="compositionally biased region" description="Basic and acidic residues" evidence="1">
    <location>
        <begin position="121"/>
        <end position="131"/>
    </location>
</feature>
<organism evidence="3 4">
    <name type="scientific">Finegoldia dalianensis</name>
    <dbReference type="NCBI Taxonomy" id="3145239"/>
    <lineage>
        <taxon>Bacteria</taxon>
        <taxon>Bacillati</taxon>
        <taxon>Bacillota</taxon>
        <taxon>Tissierellia</taxon>
        <taxon>Tissierellales</taxon>
        <taxon>Peptoniphilaceae</taxon>
        <taxon>Finegoldia</taxon>
    </lineage>
</organism>